<organism evidence="1 2">
    <name type="scientific">Ceratodon purpureus</name>
    <name type="common">Fire moss</name>
    <name type="synonym">Dicranum purpureum</name>
    <dbReference type="NCBI Taxonomy" id="3225"/>
    <lineage>
        <taxon>Eukaryota</taxon>
        <taxon>Viridiplantae</taxon>
        <taxon>Streptophyta</taxon>
        <taxon>Embryophyta</taxon>
        <taxon>Bryophyta</taxon>
        <taxon>Bryophytina</taxon>
        <taxon>Bryopsida</taxon>
        <taxon>Dicranidae</taxon>
        <taxon>Pseudoditrichales</taxon>
        <taxon>Ditrichaceae</taxon>
        <taxon>Ceratodon</taxon>
    </lineage>
</organism>
<dbReference type="Proteomes" id="UP000822688">
    <property type="component" value="Chromosome 2"/>
</dbReference>
<comment type="caution">
    <text evidence="1">The sequence shown here is derived from an EMBL/GenBank/DDBJ whole genome shotgun (WGS) entry which is preliminary data.</text>
</comment>
<keyword evidence="2" id="KW-1185">Reference proteome</keyword>
<accession>A0A8T0IUW6</accession>
<dbReference type="EMBL" id="CM026422">
    <property type="protein sequence ID" value="KAG0586937.1"/>
    <property type="molecule type" value="Genomic_DNA"/>
</dbReference>
<sequence length="75" mass="8292">MSFRDPKPNKAAVHFIAMRADFKLCLPVGNMCHTLLTILGISTRIIPDCQSTQAGNFESRCIVHAGRPDLPKRAI</sequence>
<dbReference type="AlphaFoldDB" id="A0A8T0IUW6"/>
<evidence type="ECO:0000313" key="2">
    <source>
        <dbReference type="Proteomes" id="UP000822688"/>
    </source>
</evidence>
<name>A0A8T0IUW6_CERPU</name>
<evidence type="ECO:0000313" key="1">
    <source>
        <dbReference type="EMBL" id="KAG0586937.1"/>
    </source>
</evidence>
<gene>
    <name evidence="1" type="ORF">KC19_2G129000</name>
</gene>
<protein>
    <submittedName>
        <fullName evidence="1">Uncharacterized protein</fullName>
    </submittedName>
</protein>
<reference evidence="1" key="1">
    <citation type="submission" date="2020-06" db="EMBL/GenBank/DDBJ databases">
        <title>WGS assembly of Ceratodon purpureus strain R40.</title>
        <authorList>
            <person name="Carey S.B."/>
            <person name="Jenkins J."/>
            <person name="Shu S."/>
            <person name="Lovell J.T."/>
            <person name="Sreedasyam A."/>
            <person name="Maumus F."/>
            <person name="Tiley G.P."/>
            <person name="Fernandez-Pozo N."/>
            <person name="Barry K."/>
            <person name="Chen C."/>
            <person name="Wang M."/>
            <person name="Lipzen A."/>
            <person name="Daum C."/>
            <person name="Saski C.A."/>
            <person name="Payton A.C."/>
            <person name="Mcbreen J.C."/>
            <person name="Conrad R.E."/>
            <person name="Kollar L.M."/>
            <person name="Olsson S."/>
            <person name="Huttunen S."/>
            <person name="Landis J.B."/>
            <person name="Wickett N.J."/>
            <person name="Johnson M.G."/>
            <person name="Rensing S.A."/>
            <person name="Grimwood J."/>
            <person name="Schmutz J."/>
            <person name="Mcdaniel S.F."/>
        </authorList>
    </citation>
    <scope>NUCLEOTIDE SEQUENCE</scope>
    <source>
        <strain evidence="1">R40</strain>
    </source>
</reference>
<proteinExistence type="predicted"/>